<organism evidence="9 10">
    <name type="scientific">Pseudovibrio axinellae</name>
    <dbReference type="NCBI Taxonomy" id="989403"/>
    <lineage>
        <taxon>Bacteria</taxon>
        <taxon>Pseudomonadati</taxon>
        <taxon>Pseudomonadota</taxon>
        <taxon>Alphaproteobacteria</taxon>
        <taxon>Hyphomicrobiales</taxon>
        <taxon>Stappiaceae</taxon>
        <taxon>Pseudovibrio</taxon>
    </lineage>
</organism>
<keyword evidence="4 7" id="KW-0812">Transmembrane</keyword>
<evidence type="ECO:0000256" key="4">
    <source>
        <dbReference type="ARBA" id="ARBA00022692"/>
    </source>
</evidence>
<sequence>MLDYMVRRLLVMIPTLFAISFLIFFIIELPEGDYISNQISMLRSTGESASIGRLEFLRKEFALDRPFVERYGIWIGAWPGPNGFDGLLQGNWGWSFEYDQPVGEVVGPTIPLTIALNLATIVFIYCVAFPIGIYSATHQYSVGDYTFTLIGYLGLATPNFLLALVLMYLANSWFGLSVGGIMQEQYIGKSMSGGKALSVLAHLVVPVIVIGTAGTAAMIRRLRANLLDELYKQYVTTARSKGMRESKLLIKYPLRVALNPFIADIGNLIPSLVSGSVIVSVVLNLPTVGPVLLGALQSQDQFLAGFILLFVSILTLIGMWVSDILLGYLDPRIRLGKEGGRQ</sequence>
<feature type="transmembrane region" description="Helical" evidence="7">
    <location>
        <begin position="149"/>
        <end position="170"/>
    </location>
</feature>
<dbReference type="SUPFAM" id="SSF161098">
    <property type="entry name" value="MetI-like"/>
    <property type="match status" value="1"/>
</dbReference>
<feature type="transmembrane region" description="Helical" evidence="7">
    <location>
        <begin position="9"/>
        <end position="27"/>
    </location>
</feature>
<dbReference type="AlphaFoldDB" id="A0A166AFQ3"/>
<dbReference type="InterPro" id="IPR000515">
    <property type="entry name" value="MetI-like"/>
</dbReference>
<dbReference type="PANTHER" id="PTHR30465:SF43">
    <property type="entry name" value="OLIGOPEPTIDE ABC TRANSPORTER, PERMEASE PROTEIN"/>
    <property type="match status" value="1"/>
</dbReference>
<keyword evidence="6 7" id="KW-0472">Membrane</keyword>
<comment type="subcellular location">
    <subcellularLocation>
        <location evidence="1 7">Cell membrane</location>
        <topology evidence="1 7">Multi-pass membrane protein</topology>
    </subcellularLocation>
</comment>
<dbReference type="OrthoDB" id="9807402at2"/>
<feature type="transmembrane region" description="Helical" evidence="7">
    <location>
        <begin position="114"/>
        <end position="137"/>
    </location>
</feature>
<comment type="caution">
    <text evidence="9">The sequence shown here is derived from an EMBL/GenBank/DDBJ whole genome shotgun (WGS) entry which is preliminary data.</text>
</comment>
<dbReference type="STRING" id="989403.SAMN05421798_101402"/>
<dbReference type="GO" id="GO:0055085">
    <property type="term" value="P:transmembrane transport"/>
    <property type="evidence" value="ECO:0007669"/>
    <property type="project" value="InterPro"/>
</dbReference>
<feature type="transmembrane region" description="Helical" evidence="7">
    <location>
        <begin position="199"/>
        <end position="219"/>
    </location>
</feature>
<evidence type="ECO:0000256" key="2">
    <source>
        <dbReference type="ARBA" id="ARBA00022448"/>
    </source>
</evidence>
<dbReference type="Pfam" id="PF00528">
    <property type="entry name" value="BPD_transp_1"/>
    <property type="match status" value="1"/>
</dbReference>
<evidence type="ECO:0000256" key="7">
    <source>
        <dbReference type="RuleBase" id="RU363032"/>
    </source>
</evidence>
<evidence type="ECO:0000256" key="3">
    <source>
        <dbReference type="ARBA" id="ARBA00022475"/>
    </source>
</evidence>
<keyword evidence="2 7" id="KW-0813">Transport</keyword>
<gene>
    <name evidence="9" type="primary">dppB_1</name>
    <name evidence="9" type="ORF">PsAD2_00999</name>
</gene>
<keyword evidence="3" id="KW-1003">Cell membrane</keyword>
<dbReference type="InterPro" id="IPR035906">
    <property type="entry name" value="MetI-like_sf"/>
</dbReference>
<evidence type="ECO:0000313" key="10">
    <source>
        <dbReference type="Proteomes" id="UP000076577"/>
    </source>
</evidence>
<protein>
    <submittedName>
        <fullName evidence="9">Dipeptide transport system permease protein DppB</fullName>
    </submittedName>
</protein>
<keyword evidence="5 7" id="KW-1133">Transmembrane helix</keyword>
<dbReference type="PROSITE" id="PS50928">
    <property type="entry name" value="ABC_TM1"/>
    <property type="match status" value="1"/>
</dbReference>
<evidence type="ECO:0000256" key="5">
    <source>
        <dbReference type="ARBA" id="ARBA00022989"/>
    </source>
</evidence>
<dbReference type="PANTHER" id="PTHR30465">
    <property type="entry name" value="INNER MEMBRANE ABC TRANSPORTER"/>
    <property type="match status" value="1"/>
</dbReference>
<evidence type="ECO:0000256" key="1">
    <source>
        <dbReference type="ARBA" id="ARBA00004651"/>
    </source>
</evidence>
<dbReference type="EMBL" id="LMCB01000005">
    <property type="protein sequence ID" value="KZL21007.1"/>
    <property type="molecule type" value="Genomic_DNA"/>
</dbReference>
<dbReference type="Gene3D" id="1.10.3720.10">
    <property type="entry name" value="MetI-like"/>
    <property type="match status" value="1"/>
</dbReference>
<proteinExistence type="inferred from homology"/>
<dbReference type="CDD" id="cd06261">
    <property type="entry name" value="TM_PBP2"/>
    <property type="match status" value="1"/>
</dbReference>
<comment type="similarity">
    <text evidence="7">Belongs to the binding-protein-dependent transport system permease family.</text>
</comment>
<reference evidence="9 10" key="1">
    <citation type="journal article" date="2016" name="Front. Microbiol.">
        <title>Comparative Genomic Analysis Reveals a Diverse Repertoire of Genes Involved in Prokaryote-Eukaryote Interactions within the Pseudovibrio Genus.</title>
        <authorList>
            <person name="Romano S."/>
            <person name="Fernandez-Guerra A."/>
            <person name="Reen F.J."/>
            <person name="Glockner F.O."/>
            <person name="Crowley S.P."/>
            <person name="O'Sullivan O."/>
            <person name="Cotter P.D."/>
            <person name="Adams C."/>
            <person name="Dobson A.D."/>
            <person name="O'Gara F."/>
        </authorList>
    </citation>
    <scope>NUCLEOTIDE SEQUENCE [LARGE SCALE GENOMIC DNA]</scope>
    <source>
        <strain evidence="9 10">Ad2</strain>
    </source>
</reference>
<evidence type="ECO:0000256" key="6">
    <source>
        <dbReference type="ARBA" id="ARBA00023136"/>
    </source>
</evidence>
<dbReference type="RefSeq" id="WP_068003174.1">
    <property type="nucleotide sequence ID" value="NZ_FOFM01000001.1"/>
</dbReference>
<keyword evidence="10" id="KW-1185">Reference proteome</keyword>
<dbReference type="PATRIC" id="fig|989403.3.peg.1076"/>
<feature type="transmembrane region" description="Helical" evidence="7">
    <location>
        <begin position="303"/>
        <end position="329"/>
    </location>
</feature>
<evidence type="ECO:0000259" key="8">
    <source>
        <dbReference type="PROSITE" id="PS50928"/>
    </source>
</evidence>
<feature type="transmembrane region" description="Helical" evidence="7">
    <location>
        <begin position="261"/>
        <end position="283"/>
    </location>
</feature>
<dbReference type="Proteomes" id="UP000076577">
    <property type="component" value="Unassembled WGS sequence"/>
</dbReference>
<evidence type="ECO:0000313" key="9">
    <source>
        <dbReference type="EMBL" id="KZL21007.1"/>
    </source>
</evidence>
<dbReference type="GO" id="GO:0005886">
    <property type="term" value="C:plasma membrane"/>
    <property type="evidence" value="ECO:0007669"/>
    <property type="project" value="UniProtKB-SubCell"/>
</dbReference>
<accession>A0A166AFQ3</accession>
<name>A0A166AFQ3_9HYPH</name>
<feature type="domain" description="ABC transmembrane type-1" evidence="8">
    <location>
        <begin position="110"/>
        <end position="320"/>
    </location>
</feature>